<gene>
    <name evidence="3" type="ORF">TKK_012246</name>
</gene>
<feature type="region of interest" description="Disordered" evidence="1">
    <location>
        <begin position="223"/>
        <end position="249"/>
    </location>
</feature>
<evidence type="ECO:0008006" key="5">
    <source>
        <dbReference type="Google" id="ProtNLM"/>
    </source>
</evidence>
<keyword evidence="4" id="KW-1185">Reference proteome</keyword>
<comment type="caution">
    <text evidence="3">The sequence shown here is derived from an EMBL/GenBank/DDBJ whole genome shotgun (WGS) entry which is preliminary data.</text>
</comment>
<proteinExistence type="predicted"/>
<dbReference type="EMBL" id="JBJJXI010000098">
    <property type="protein sequence ID" value="KAL3393380.1"/>
    <property type="molecule type" value="Genomic_DNA"/>
</dbReference>
<organism evidence="3 4">
    <name type="scientific">Trichogramma kaykai</name>
    <dbReference type="NCBI Taxonomy" id="54128"/>
    <lineage>
        <taxon>Eukaryota</taxon>
        <taxon>Metazoa</taxon>
        <taxon>Ecdysozoa</taxon>
        <taxon>Arthropoda</taxon>
        <taxon>Hexapoda</taxon>
        <taxon>Insecta</taxon>
        <taxon>Pterygota</taxon>
        <taxon>Neoptera</taxon>
        <taxon>Endopterygota</taxon>
        <taxon>Hymenoptera</taxon>
        <taxon>Apocrita</taxon>
        <taxon>Proctotrupomorpha</taxon>
        <taxon>Chalcidoidea</taxon>
        <taxon>Trichogrammatidae</taxon>
        <taxon>Trichogramma</taxon>
    </lineage>
</organism>
<feature type="transmembrane region" description="Helical" evidence="2">
    <location>
        <begin position="151"/>
        <end position="171"/>
    </location>
</feature>
<evidence type="ECO:0000313" key="4">
    <source>
        <dbReference type="Proteomes" id="UP001627154"/>
    </source>
</evidence>
<keyword evidence="2" id="KW-0812">Transmembrane</keyword>
<accession>A0ABD2WKM2</accession>
<name>A0ABD2WKM2_9HYME</name>
<reference evidence="3 4" key="1">
    <citation type="journal article" date="2024" name="bioRxiv">
        <title>A reference genome for Trichogramma kaykai: A tiny desert-dwelling parasitoid wasp with competing sex-ratio distorters.</title>
        <authorList>
            <person name="Culotta J."/>
            <person name="Lindsey A.R."/>
        </authorList>
    </citation>
    <scope>NUCLEOTIDE SEQUENCE [LARGE SCALE GENOMIC DNA]</scope>
    <source>
        <strain evidence="3 4">KSX58</strain>
    </source>
</reference>
<evidence type="ECO:0000256" key="2">
    <source>
        <dbReference type="SAM" id="Phobius"/>
    </source>
</evidence>
<keyword evidence="2" id="KW-0472">Membrane</keyword>
<protein>
    <recommendedName>
        <fullName evidence="5">Odorant receptor</fullName>
    </recommendedName>
</protein>
<keyword evidence="2" id="KW-1133">Transmembrane helix</keyword>
<dbReference type="Proteomes" id="UP001627154">
    <property type="component" value="Unassembled WGS sequence"/>
</dbReference>
<dbReference type="AlphaFoldDB" id="A0ABD2WKM2"/>
<sequence length="276" mass="31522">MIIQTVFTGLLAVTFEGYVFEPLVKFTVTQWLSANSSIERGLCVPIYFTNVLKNYYWICFSFTVIFATIMLLLINAMNFFQVITVKFIVGMLSVIGQDMTQMGGQLEFSSILLISKQKMKIVNKRILDNIRMHQEAIQLFEDVREVTRTKLLIIILFIILELSLAGFWLHVCLYVSLHPSSQPDVLARRIFYCYHKDLQLHLLCGLNSLPEIASPNELAKGETLDLGETPGQRPKNDPEAPVTLQRGPGRMRCSRSQMQCIENLLLYFNGKSVNIM</sequence>
<evidence type="ECO:0000313" key="3">
    <source>
        <dbReference type="EMBL" id="KAL3393380.1"/>
    </source>
</evidence>
<feature type="transmembrane region" description="Helical" evidence="2">
    <location>
        <begin position="55"/>
        <end position="74"/>
    </location>
</feature>
<evidence type="ECO:0000256" key="1">
    <source>
        <dbReference type="SAM" id="MobiDB-lite"/>
    </source>
</evidence>